<evidence type="ECO:0000256" key="5">
    <source>
        <dbReference type="ARBA" id="ARBA00038253"/>
    </source>
</evidence>
<keyword evidence="7" id="KW-0472">Membrane</keyword>
<feature type="transmembrane region" description="Helical" evidence="7">
    <location>
        <begin position="416"/>
        <end position="436"/>
    </location>
</feature>
<dbReference type="PANTHER" id="PTHR46630:SF1">
    <property type="entry name" value="TETRATRICOPEPTIDE REPEAT PROTEIN 29"/>
    <property type="match status" value="1"/>
</dbReference>
<dbReference type="Proteomes" id="UP000247345">
    <property type="component" value="Unassembled WGS sequence"/>
</dbReference>
<dbReference type="CDD" id="cd06170">
    <property type="entry name" value="LuxR_C_like"/>
    <property type="match status" value="1"/>
</dbReference>
<dbReference type="InterPro" id="IPR051476">
    <property type="entry name" value="Bac_ResReg_Asp_Phosphatase"/>
</dbReference>
<dbReference type="PROSITE" id="PS50043">
    <property type="entry name" value="HTH_LUXR_2"/>
    <property type="match status" value="1"/>
</dbReference>
<comment type="caution">
    <text evidence="9">The sequence shown here is derived from an EMBL/GenBank/DDBJ whole genome shotgun (WGS) entry which is preliminary data.</text>
</comment>
<feature type="transmembrane region" description="Helical" evidence="7">
    <location>
        <begin position="21"/>
        <end position="38"/>
    </location>
</feature>
<proteinExistence type="inferred from homology"/>
<sequence>MQEIKEYSFLVLSLKKQLSMRLFYVFLCVLLPFFSLFSQKKNIKIDSAYQVLKNTPSSIKKVDNLIDLYKQSIRQKEINKTILEDALTISKNIFYIKGIGVCYDRKGINARYEQDYSSSITNHKRGLSYLTQTTDTLLILICLNNLGVTYRKVNLEKEAFNYYFEALKLSEKFKDKRSESIALNGIGNVFIDTHQYDKALYYLRKGIQLEKERNNNKGQEYGYANLGEIFIEKQRYDSAYFYIDKALDLAIKYPRKEGVAIKYTLFGKLYQRKGDYKKSNEYYFKSIPQLTTFKNTRYLSKSCLNIGVNNLYLNEFKEAKIYIDKGLFKAKQINSKENILLGYETLTDYYSKTNQFKKALNAQKQVLAVRDSILNEASQKSFISTQISYESSKKDTKIQSLAKAKNESDDKANSNFWLFIATAIIGLISILVLFLLRRNKILELEQKNTEIKNYLLQIKKLKTSNQQETSFSKKELKEFELSKREVEVLKHISNGLSNAQIAEKMYVSSNTIKTHISHIYTKLDVKNRVQAIQKISN</sequence>
<dbReference type="InterPro" id="IPR000792">
    <property type="entry name" value="Tscrpt_reg_LuxR_C"/>
</dbReference>
<keyword evidence="10" id="KW-1185">Reference proteome</keyword>
<keyword evidence="7" id="KW-1133">Transmembrane helix</keyword>
<dbReference type="InterPro" id="IPR011990">
    <property type="entry name" value="TPR-like_helical_dom_sf"/>
</dbReference>
<evidence type="ECO:0000313" key="10">
    <source>
        <dbReference type="Proteomes" id="UP000247345"/>
    </source>
</evidence>
<evidence type="ECO:0000256" key="2">
    <source>
        <dbReference type="ARBA" id="ARBA00022490"/>
    </source>
</evidence>
<feature type="domain" description="HTH luxR-type" evidence="8">
    <location>
        <begin position="474"/>
        <end position="537"/>
    </location>
</feature>
<dbReference type="InterPro" id="IPR016032">
    <property type="entry name" value="Sig_transdc_resp-reg_C-effctor"/>
</dbReference>
<dbReference type="PANTHER" id="PTHR46630">
    <property type="entry name" value="TETRATRICOPEPTIDE REPEAT PROTEIN 29"/>
    <property type="match status" value="1"/>
</dbReference>
<keyword evidence="3" id="KW-0677">Repeat</keyword>
<evidence type="ECO:0000259" key="8">
    <source>
        <dbReference type="PROSITE" id="PS50043"/>
    </source>
</evidence>
<dbReference type="SMART" id="SM00028">
    <property type="entry name" value="TPR"/>
    <property type="match status" value="5"/>
</dbReference>
<evidence type="ECO:0000256" key="1">
    <source>
        <dbReference type="ARBA" id="ARBA00004496"/>
    </source>
</evidence>
<evidence type="ECO:0000256" key="3">
    <source>
        <dbReference type="ARBA" id="ARBA00022737"/>
    </source>
</evidence>
<gene>
    <name evidence="9" type="ORF">BTO14_01095</name>
</gene>
<dbReference type="SUPFAM" id="SSF48452">
    <property type="entry name" value="TPR-like"/>
    <property type="match status" value="1"/>
</dbReference>
<protein>
    <recommendedName>
        <fullName evidence="8">HTH luxR-type domain-containing protein</fullName>
    </recommendedName>
</protein>
<dbReference type="Pfam" id="PF13181">
    <property type="entry name" value="TPR_8"/>
    <property type="match status" value="1"/>
</dbReference>
<feature type="repeat" description="TPR" evidence="6">
    <location>
        <begin position="180"/>
        <end position="213"/>
    </location>
</feature>
<dbReference type="AlphaFoldDB" id="A0A2P6CAK5"/>
<dbReference type="Gene3D" id="1.25.40.10">
    <property type="entry name" value="Tetratricopeptide repeat domain"/>
    <property type="match status" value="2"/>
</dbReference>
<accession>A0A2P6CAK5</accession>
<dbReference type="Gene3D" id="1.10.10.10">
    <property type="entry name" value="Winged helix-like DNA-binding domain superfamily/Winged helix DNA-binding domain"/>
    <property type="match status" value="1"/>
</dbReference>
<evidence type="ECO:0000313" key="9">
    <source>
        <dbReference type="EMBL" id="PQJ71932.1"/>
    </source>
</evidence>
<evidence type="ECO:0000256" key="7">
    <source>
        <dbReference type="SAM" id="Phobius"/>
    </source>
</evidence>
<dbReference type="EMBL" id="MSCK01000001">
    <property type="protein sequence ID" value="PQJ71932.1"/>
    <property type="molecule type" value="Genomic_DNA"/>
</dbReference>
<dbReference type="PROSITE" id="PS00622">
    <property type="entry name" value="HTH_LUXR_1"/>
    <property type="match status" value="1"/>
</dbReference>
<dbReference type="SMART" id="SM00421">
    <property type="entry name" value="HTH_LUXR"/>
    <property type="match status" value="1"/>
</dbReference>
<keyword evidence="4 6" id="KW-0802">TPR repeat</keyword>
<dbReference type="InterPro" id="IPR036388">
    <property type="entry name" value="WH-like_DNA-bd_sf"/>
</dbReference>
<dbReference type="PROSITE" id="PS50005">
    <property type="entry name" value="TPR"/>
    <property type="match status" value="1"/>
</dbReference>
<dbReference type="SUPFAM" id="SSF46894">
    <property type="entry name" value="C-terminal effector domain of the bipartite response regulators"/>
    <property type="match status" value="1"/>
</dbReference>
<dbReference type="GO" id="GO:0005737">
    <property type="term" value="C:cytoplasm"/>
    <property type="evidence" value="ECO:0007669"/>
    <property type="project" value="UniProtKB-SubCell"/>
</dbReference>
<keyword evidence="7" id="KW-0812">Transmembrane</keyword>
<comment type="similarity">
    <text evidence="5">Belongs to the Rap family.</text>
</comment>
<dbReference type="Pfam" id="PF00196">
    <property type="entry name" value="GerE"/>
    <property type="match status" value="1"/>
</dbReference>
<dbReference type="GO" id="GO:0003677">
    <property type="term" value="F:DNA binding"/>
    <property type="evidence" value="ECO:0007669"/>
    <property type="project" value="InterPro"/>
</dbReference>
<evidence type="ECO:0000256" key="4">
    <source>
        <dbReference type="ARBA" id="ARBA00022803"/>
    </source>
</evidence>
<organism evidence="9 10">
    <name type="scientific">Polaribacter butkevichii</name>
    <dbReference type="NCBI Taxonomy" id="218490"/>
    <lineage>
        <taxon>Bacteria</taxon>
        <taxon>Pseudomonadati</taxon>
        <taxon>Bacteroidota</taxon>
        <taxon>Flavobacteriia</taxon>
        <taxon>Flavobacteriales</taxon>
        <taxon>Flavobacteriaceae</taxon>
    </lineage>
</organism>
<evidence type="ECO:0000256" key="6">
    <source>
        <dbReference type="PROSITE-ProRule" id="PRU00339"/>
    </source>
</evidence>
<dbReference type="InterPro" id="IPR019734">
    <property type="entry name" value="TPR_rpt"/>
</dbReference>
<keyword evidence="2" id="KW-0963">Cytoplasm</keyword>
<dbReference type="Pfam" id="PF13374">
    <property type="entry name" value="TPR_10"/>
    <property type="match status" value="1"/>
</dbReference>
<dbReference type="PRINTS" id="PR00038">
    <property type="entry name" value="HTHLUXR"/>
</dbReference>
<dbReference type="GO" id="GO:0006355">
    <property type="term" value="P:regulation of DNA-templated transcription"/>
    <property type="evidence" value="ECO:0007669"/>
    <property type="project" value="InterPro"/>
</dbReference>
<name>A0A2P6CAK5_9FLAO</name>
<comment type="subcellular location">
    <subcellularLocation>
        <location evidence="1">Cytoplasm</location>
    </subcellularLocation>
</comment>
<reference evidence="9 10" key="1">
    <citation type="submission" date="2016-12" db="EMBL/GenBank/DDBJ databases">
        <title>Trade-off between light-utilization and light-protection in marine flavobacteria.</title>
        <authorList>
            <person name="Kumagai Y."/>
            <person name="Yoshizawa S."/>
            <person name="Kogure K."/>
            <person name="Iwasaki W."/>
        </authorList>
    </citation>
    <scope>NUCLEOTIDE SEQUENCE [LARGE SCALE GENOMIC DNA]</scope>
    <source>
        <strain evidence="9 10">KCTC 12100</strain>
    </source>
</reference>